<feature type="transmembrane region" description="Helical" evidence="1">
    <location>
        <begin position="119"/>
        <end position="138"/>
    </location>
</feature>
<accession>A0A9D0Z0F9</accession>
<keyword evidence="1" id="KW-0812">Transmembrane</keyword>
<reference evidence="2" key="1">
    <citation type="submission" date="2020-10" db="EMBL/GenBank/DDBJ databases">
        <authorList>
            <person name="Gilroy R."/>
        </authorList>
    </citation>
    <scope>NUCLEOTIDE SEQUENCE</scope>
    <source>
        <strain evidence="2">CHK165-10780</strain>
    </source>
</reference>
<proteinExistence type="predicted"/>
<keyword evidence="1" id="KW-1133">Transmembrane helix</keyword>
<feature type="transmembrane region" description="Helical" evidence="1">
    <location>
        <begin position="70"/>
        <end position="91"/>
    </location>
</feature>
<dbReference type="Proteomes" id="UP000886725">
    <property type="component" value="Unassembled WGS sequence"/>
</dbReference>
<evidence type="ECO:0000256" key="1">
    <source>
        <dbReference type="SAM" id="Phobius"/>
    </source>
</evidence>
<organism evidence="2 3">
    <name type="scientific">Candidatus Faecenecus gallistercoris</name>
    <dbReference type="NCBI Taxonomy" id="2840793"/>
    <lineage>
        <taxon>Bacteria</taxon>
        <taxon>Bacillati</taxon>
        <taxon>Bacillota</taxon>
        <taxon>Bacillota incertae sedis</taxon>
        <taxon>Candidatus Faecenecus</taxon>
    </lineage>
</organism>
<sequence length="307" mass="34735">MEKSKKKGSIRGRVKKRISKIQYQKAIKNESYYANLSALFLCVSIALGLGGVVAGSVLTVVYQPILNETLSIVFILISVFLFVVSIIGYGYTHKLYKEIQKQNLKNMIKSSSEVNNREIYVLGTLVMLIVEVTAIYFANSTLSNQYQKYVDSKEEIKSQIANQVDGKVEATYNDDYSKLSVIFNKDYANGSATINLTDKNRAMMCDESEIVYMANLNQYNADSMTDEFIDYVATILNIYQDGYSTDTLMNELSGNVRVAVNGLLENVDNTNFQYERDFNLSKGKVHRNLSVTRSNQYVTITLTYTCR</sequence>
<protein>
    <submittedName>
        <fullName evidence="2">Uncharacterized protein</fullName>
    </submittedName>
</protein>
<evidence type="ECO:0000313" key="2">
    <source>
        <dbReference type="EMBL" id="HIQ65273.1"/>
    </source>
</evidence>
<comment type="caution">
    <text evidence="2">The sequence shown here is derived from an EMBL/GenBank/DDBJ whole genome shotgun (WGS) entry which is preliminary data.</text>
</comment>
<gene>
    <name evidence="2" type="ORF">IAC85_06005</name>
</gene>
<keyword evidence="1" id="KW-0472">Membrane</keyword>
<dbReference type="EMBL" id="DVFU01000114">
    <property type="protein sequence ID" value="HIQ65273.1"/>
    <property type="molecule type" value="Genomic_DNA"/>
</dbReference>
<dbReference type="AlphaFoldDB" id="A0A9D0Z0F9"/>
<name>A0A9D0Z0F9_9FIRM</name>
<reference evidence="2" key="2">
    <citation type="journal article" date="2021" name="PeerJ">
        <title>Extensive microbial diversity within the chicken gut microbiome revealed by metagenomics and culture.</title>
        <authorList>
            <person name="Gilroy R."/>
            <person name="Ravi A."/>
            <person name="Getino M."/>
            <person name="Pursley I."/>
            <person name="Horton D.L."/>
            <person name="Alikhan N.F."/>
            <person name="Baker D."/>
            <person name="Gharbi K."/>
            <person name="Hall N."/>
            <person name="Watson M."/>
            <person name="Adriaenssens E.M."/>
            <person name="Foster-Nyarko E."/>
            <person name="Jarju S."/>
            <person name="Secka A."/>
            <person name="Antonio M."/>
            <person name="Oren A."/>
            <person name="Chaudhuri R.R."/>
            <person name="La Ragione R."/>
            <person name="Hildebrand F."/>
            <person name="Pallen M.J."/>
        </authorList>
    </citation>
    <scope>NUCLEOTIDE SEQUENCE</scope>
    <source>
        <strain evidence="2">CHK165-10780</strain>
    </source>
</reference>
<evidence type="ECO:0000313" key="3">
    <source>
        <dbReference type="Proteomes" id="UP000886725"/>
    </source>
</evidence>